<evidence type="ECO:0000259" key="2">
    <source>
        <dbReference type="Pfam" id="PF09835"/>
    </source>
</evidence>
<dbReference type="EMBL" id="FTNV01000001">
    <property type="protein sequence ID" value="SIS04521.1"/>
    <property type="molecule type" value="Genomic_DNA"/>
</dbReference>
<reference evidence="3 4" key="1">
    <citation type="submission" date="2017-01" db="EMBL/GenBank/DDBJ databases">
        <authorList>
            <person name="Mah S.A."/>
            <person name="Swanson W.J."/>
            <person name="Moy G.W."/>
            <person name="Vacquier V.D."/>
        </authorList>
    </citation>
    <scope>NUCLEOTIDE SEQUENCE [LARGE SCALE GENOMIC DNA]</scope>
    <source>
        <strain evidence="3 4">DSM 29590</strain>
    </source>
</reference>
<proteinExistence type="predicted"/>
<protein>
    <recommendedName>
        <fullName evidence="2">DUF2062 domain-containing protein</fullName>
    </recommendedName>
</protein>
<dbReference type="Proteomes" id="UP000186019">
    <property type="component" value="Unassembled WGS sequence"/>
</dbReference>
<dbReference type="InterPro" id="IPR018639">
    <property type="entry name" value="DUF2062"/>
</dbReference>
<dbReference type="RefSeq" id="WP_076532197.1">
    <property type="nucleotide sequence ID" value="NZ_CANNEL010000003.1"/>
</dbReference>
<keyword evidence="1" id="KW-1133">Transmembrane helix</keyword>
<feature type="domain" description="DUF2062" evidence="2">
    <location>
        <begin position="27"/>
        <end position="194"/>
    </location>
</feature>
<feature type="transmembrane region" description="Helical" evidence="1">
    <location>
        <begin position="80"/>
        <end position="100"/>
    </location>
</feature>
<feature type="transmembrane region" description="Helical" evidence="1">
    <location>
        <begin position="164"/>
        <end position="190"/>
    </location>
</feature>
<keyword evidence="4" id="KW-1185">Reference proteome</keyword>
<organism evidence="3 4">
    <name type="scientific">Roseovarius nanhaiticus</name>
    <dbReference type="NCBI Taxonomy" id="573024"/>
    <lineage>
        <taxon>Bacteria</taxon>
        <taxon>Pseudomonadati</taxon>
        <taxon>Pseudomonadota</taxon>
        <taxon>Alphaproteobacteria</taxon>
        <taxon>Rhodobacterales</taxon>
        <taxon>Roseobacteraceae</taxon>
        <taxon>Roseovarius</taxon>
    </lineage>
</organism>
<evidence type="ECO:0000256" key="1">
    <source>
        <dbReference type="SAM" id="Phobius"/>
    </source>
</evidence>
<dbReference type="AlphaFoldDB" id="A0A1N7FW17"/>
<gene>
    <name evidence="3" type="ORF">SAMN05421666_1423</name>
</gene>
<dbReference type="PANTHER" id="PTHR40547:SF1">
    <property type="entry name" value="SLL0298 PROTEIN"/>
    <property type="match status" value="1"/>
</dbReference>
<evidence type="ECO:0000313" key="4">
    <source>
        <dbReference type="Proteomes" id="UP000186019"/>
    </source>
</evidence>
<accession>A0A1N7FW17</accession>
<dbReference type="STRING" id="573024.SAMN05216208_0713"/>
<keyword evidence="1" id="KW-0472">Membrane</keyword>
<name>A0A1N7FW17_9RHOB</name>
<sequence length="224" mass="25081">MVFKRRDRRSVWKATARFFWPQGGWTRAAKYVRHRLTRLPDPPHRIARGIFAGVLVTFSPFFGLHFVLAALIAMILRGNIIASLLATFVGNPLTFLAIAASSLQTGHFLLGTGRNVLQESDLSLAEKFSGAAADLKHNFLSIFTHERAHWDQLALFYNDVFQPYMVGGIVVGLIAGLAGYYFSLPIIMVYQKRRQAKLKAKWIALKQKAAVEDAKASHNETGPR</sequence>
<keyword evidence="1" id="KW-0812">Transmembrane</keyword>
<evidence type="ECO:0000313" key="3">
    <source>
        <dbReference type="EMBL" id="SIS04521.1"/>
    </source>
</evidence>
<dbReference type="OrthoDB" id="7360463at2"/>
<dbReference type="PANTHER" id="PTHR40547">
    <property type="entry name" value="SLL0298 PROTEIN"/>
    <property type="match status" value="1"/>
</dbReference>
<dbReference type="Pfam" id="PF09835">
    <property type="entry name" value="DUF2062"/>
    <property type="match status" value="1"/>
</dbReference>
<feature type="transmembrane region" description="Helical" evidence="1">
    <location>
        <begin position="50"/>
        <end position="73"/>
    </location>
</feature>